<gene>
    <name evidence="2" type="ORF">WBA_LOCUS9111</name>
</gene>
<name>A0A3P7E8L3_WUCBA</name>
<dbReference type="EMBL" id="UYWW01008493">
    <property type="protein sequence ID" value="VDM15806.1"/>
    <property type="molecule type" value="Genomic_DNA"/>
</dbReference>
<accession>A0A3P7E8L3</accession>
<feature type="compositionally biased region" description="Low complexity" evidence="1">
    <location>
        <begin position="37"/>
        <end position="48"/>
    </location>
</feature>
<evidence type="ECO:0000256" key="1">
    <source>
        <dbReference type="SAM" id="MobiDB-lite"/>
    </source>
</evidence>
<evidence type="ECO:0000313" key="3">
    <source>
        <dbReference type="Proteomes" id="UP000270924"/>
    </source>
</evidence>
<dbReference type="AlphaFoldDB" id="A0A3P7E8L3"/>
<dbReference type="Proteomes" id="UP000270924">
    <property type="component" value="Unassembled WGS sequence"/>
</dbReference>
<organism evidence="2 3">
    <name type="scientific">Wuchereria bancrofti</name>
    <dbReference type="NCBI Taxonomy" id="6293"/>
    <lineage>
        <taxon>Eukaryota</taxon>
        <taxon>Metazoa</taxon>
        <taxon>Ecdysozoa</taxon>
        <taxon>Nematoda</taxon>
        <taxon>Chromadorea</taxon>
        <taxon>Rhabditida</taxon>
        <taxon>Spirurina</taxon>
        <taxon>Spiruromorpha</taxon>
        <taxon>Filarioidea</taxon>
        <taxon>Onchocercidae</taxon>
        <taxon>Wuchereria</taxon>
    </lineage>
</organism>
<sequence>MTLQTTFTFQPSPDTVPHSESKLPAMSVRRASDTATSSIKSSNSPSLPIKKKKPVKEIEVSIQFLYEVIRTDMFEVLIGSASAVFDSVLSYISTLKYPAPCVQDALIALLDWVENKILSSTIYDDVDTVGEPGSSESD</sequence>
<feature type="non-terminal residue" evidence="2">
    <location>
        <position position="138"/>
    </location>
</feature>
<keyword evidence="3" id="KW-1185">Reference proteome</keyword>
<protein>
    <submittedName>
        <fullName evidence="2">Uncharacterized protein</fullName>
    </submittedName>
</protein>
<proteinExistence type="predicted"/>
<feature type="region of interest" description="Disordered" evidence="1">
    <location>
        <begin position="27"/>
        <end position="49"/>
    </location>
</feature>
<dbReference type="InParanoid" id="A0A3P7E8L3"/>
<dbReference type="OrthoDB" id="25179at2759"/>
<evidence type="ECO:0000313" key="2">
    <source>
        <dbReference type="EMBL" id="VDM15806.1"/>
    </source>
</evidence>
<reference evidence="2 3" key="1">
    <citation type="submission" date="2018-11" db="EMBL/GenBank/DDBJ databases">
        <authorList>
            <consortium name="Pathogen Informatics"/>
        </authorList>
    </citation>
    <scope>NUCLEOTIDE SEQUENCE [LARGE SCALE GENOMIC DNA]</scope>
</reference>